<keyword evidence="3" id="KW-1185">Reference proteome</keyword>
<feature type="region of interest" description="Disordered" evidence="1">
    <location>
        <begin position="1"/>
        <end position="66"/>
    </location>
</feature>
<accession>A0AAV0NK22</accession>
<dbReference type="EMBL" id="CAMGYJ010000008">
    <property type="protein sequence ID" value="CAI0458870.1"/>
    <property type="molecule type" value="Genomic_DNA"/>
</dbReference>
<sequence>MLQEEYSPAVPVPAATASGYGDHNYQGDGSANGDKSPTTTQQKTVQMSPATAMTQDSYQTDNDGDY</sequence>
<evidence type="ECO:0000256" key="1">
    <source>
        <dbReference type="SAM" id="MobiDB-lite"/>
    </source>
</evidence>
<name>A0AAV0NK22_9ROSI</name>
<comment type="caution">
    <text evidence="2">The sequence shown here is derived from an EMBL/GenBank/DDBJ whole genome shotgun (WGS) entry which is preliminary data.</text>
</comment>
<protein>
    <submittedName>
        <fullName evidence="2">Uncharacterized protein</fullName>
    </submittedName>
</protein>
<organism evidence="2 3">
    <name type="scientific">Linum tenue</name>
    <dbReference type="NCBI Taxonomy" id="586396"/>
    <lineage>
        <taxon>Eukaryota</taxon>
        <taxon>Viridiplantae</taxon>
        <taxon>Streptophyta</taxon>
        <taxon>Embryophyta</taxon>
        <taxon>Tracheophyta</taxon>
        <taxon>Spermatophyta</taxon>
        <taxon>Magnoliopsida</taxon>
        <taxon>eudicotyledons</taxon>
        <taxon>Gunneridae</taxon>
        <taxon>Pentapetalae</taxon>
        <taxon>rosids</taxon>
        <taxon>fabids</taxon>
        <taxon>Malpighiales</taxon>
        <taxon>Linaceae</taxon>
        <taxon>Linum</taxon>
    </lineage>
</organism>
<evidence type="ECO:0000313" key="2">
    <source>
        <dbReference type="EMBL" id="CAI0458870.1"/>
    </source>
</evidence>
<feature type="compositionally biased region" description="Polar residues" evidence="1">
    <location>
        <begin position="27"/>
        <end position="66"/>
    </location>
</feature>
<evidence type="ECO:0000313" key="3">
    <source>
        <dbReference type="Proteomes" id="UP001154282"/>
    </source>
</evidence>
<dbReference type="AlphaFoldDB" id="A0AAV0NK22"/>
<dbReference type="Proteomes" id="UP001154282">
    <property type="component" value="Unassembled WGS sequence"/>
</dbReference>
<proteinExistence type="predicted"/>
<reference evidence="2" key="1">
    <citation type="submission" date="2022-08" db="EMBL/GenBank/DDBJ databases">
        <authorList>
            <person name="Gutierrez-Valencia J."/>
        </authorList>
    </citation>
    <scope>NUCLEOTIDE SEQUENCE</scope>
</reference>
<gene>
    <name evidence="2" type="ORF">LITE_LOCUS33738</name>
</gene>
<feature type="non-terminal residue" evidence="2">
    <location>
        <position position="66"/>
    </location>
</feature>